<evidence type="ECO:0000256" key="2">
    <source>
        <dbReference type="ARBA" id="ARBA00009897"/>
    </source>
</evidence>
<dbReference type="GO" id="GO:0006542">
    <property type="term" value="P:glutamine biosynthetic process"/>
    <property type="evidence" value="ECO:0007669"/>
    <property type="project" value="InterPro"/>
</dbReference>
<dbReference type="RefSeq" id="WP_074649344.1">
    <property type="nucleotide sequence ID" value="NZ_FOIL01000017.1"/>
</dbReference>
<dbReference type="PROSITE" id="PS51987">
    <property type="entry name" value="GS_CATALYTIC"/>
    <property type="match status" value="1"/>
</dbReference>
<keyword evidence="12" id="KW-1185">Reference proteome</keyword>
<dbReference type="PANTHER" id="PTHR43785">
    <property type="entry name" value="GAMMA-GLUTAMYLPUTRESCINE SYNTHETASE"/>
    <property type="match status" value="1"/>
</dbReference>
<keyword evidence="3" id="KW-0436">Ligase</keyword>
<dbReference type="InterPro" id="IPR027303">
    <property type="entry name" value="Gln_synth_gly_rich_site"/>
</dbReference>
<evidence type="ECO:0000256" key="6">
    <source>
        <dbReference type="ARBA" id="ARBA00022842"/>
    </source>
</evidence>
<protein>
    <submittedName>
        <fullName evidence="11">Glutamine synthetase</fullName>
    </submittedName>
</protein>
<reference evidence="11 12" key="1">
    <citation type="submission" date="2016-10" db="EMBL/GenBank/DDBJ databases">
        <authorList>
            <person name="de Groot N.N."/>
        </authorList>
    </citation>
    <scope>NUCLEOTIDE SEQUENCE [LARGE SCALE GENOMIC DNA]</scope>
    <source>
        <strain evidence="11 12">KH1P1</strain>
    </source>
</reference>
<dbReference type="Pfam" id="PF03951">
    <property type="entry name" value="Gln-synt_N"/>
    <property type="match status" value="1"/>
</dbReference>
<evidence type="ECO:0000259" key="10">
    <source>
        <dbReference type="PROSITE" id="PS51987"/>
    </source>
</evidence>
<evidence type="ECO:0000256" key="5">
    <source>
        <dbReference type="ARBA" id="ARBA00022840"/>
    </source>
</evidence>
<evidence type="ECO:0000259" key="9">
    <source>
        <dbReference type="PROSITE" id="PS51986"/>
    </source>
</evidence>
<dbReference type="OrthoDB" id="9807095at2"/>
<dbReference type="InterPro" id="IPR008146">
    <property type="entry name" value="Gln_synth_cat_dom"/>
</dbReference>
<evidence type="ECO:0000313" key="12">
    <source>
        <dbReference type="Proteomes" id="UP000199820"/>
    </source>
</evidence>
<gene>
    <name evidence="11" type="ORF">SAMN04487771_101739</name>
</gene>
<dbReference type="SUPFAM" id="SSF55931">
    <property type="entry name" value="Glutamine synthetase/guanido kinase"/>
    <property type="match status" value="1"/>
</dbReference>
<evidence type="ECO:0000256" key="3">
    <source>
        <dbReference type="ARBA" id="ARBA00022598"/>
    </source>
</evidence>
<dbReference type="GO" id="GO:0004356">
    <property type="term" value="F:glutamine synthetase activity"/>
    <property type="evidence" value="ECO:0007669"/>
    <property type="project" value="InterPro"/>
</dbReference>
<sequence>MKSTQDVKNFIEEENIQFIKLMYIDAFGVQKNIAIMPDELERAFRGGISFDASAIAGFDDGIRSDLFLDPDPDTLTIVPWRPIEGKVARMFCDVRYPSGKIYGDDTRQILKQAIVAAHQAGIRVNFGAEVEFYLFRLDENGEPTRIPQDHASYMDSEPLDRGANIRRDICFSLIDMGIRPEASHHEQGPGQNEIDFRYSDALTAADNNLTFKWVVKSIAESNGMWADFSPKPIDDEPGNGMHLNISVMKDDESEPDDEEVRKLNMEFMAGIMEHIREITLFLNPTQGSYRRLGNMKAPGFVSWSEQNRSQLIRIPAVKGTEGRRFELRSPDPTANPYLAYAMLIYAGIDGVKHHLTPPDPVDQNLYTADPRLTETMKKLPSKLEEAIRYAADSIFVKNVLPENILRLYCERSR</sequence>
<evidence type="ECO:0000256" key="8">
    <source>
        <dbReference type="RuleBase" id="RU000384"/>
    </source>
</evidence>
<dbReference type="GO" id="GO:0005524">
    <property type="term" value="F:ATP binding"/>
    <property type="evidence" value="ECO:0007669"/>
    <property type="project" value="UniProtKB-KW"/>
</dbReference>
<keyword evidence="5" id="KW-0067">ATP-binding</keyword>
<dbReference type="Gene3D" id="3.10.20.70">
    <property type="entry name" value="Glutamine synthetase, N-terminal domain"/>
    <property type="match status" value="1"/>
</dbReference>
<dbReference type="PROSITE" id="PS51986">
    <property type="entry name" value="GS_BETA_GRASP"/>
    <property type="match status" value="1"/>
</dbReference>
<proteinExistence type="inferred from homology"/>
<evidence type="ECO:0000313" key="11">
    <source>
        <dbReference type="EMBL" id="SET42037.1"/>
    </source>
</evidence>
<evidence type="ECO:0000256" key="4">
    <source>
        <dbReference type="ARBA" id="ARBA00022741"/>
    </source>
</evidence>
<dbReference type="AlphaFoldDB" id="A0A1I0ECE4"/>
<dbReference type="STRING" id="1526.SAMN02910262_00314"/>
<dbReference type="InterPro" id="IPR014746">
    <property type="entry name" value="Gln_synth/guanido_kin_cat_dom"/>
</dbReference>
<keyword evidence="6" id="KW-0460">Magnesium</keyword>
<dbReference type="PANTHER" id="PTHR43785:SF12">
    <property type="entry name" value="TYPE-1 GLUTAMINE SYNTHETASE 2"/>
    <property type="match status" value="1"/>
</dbReference>
<comment type="cofactor">
    <cofactor evidence="1">
        <name>Mg(2+)</name>
        <dbReference type="ChEBI" id="CHEBI:18420"/>
    </cofactor>
</comment>
<dbReference type="InterPro" id="IPR036651">
    <property type="entry name" value="Gln_synt_N_sf"/>
</dbReference>
<dbReference type="EMBL" id="FOIL01000017">
    <property type="protein sequence ID" value="SET42037.1"/>
    <property type="molecule type" value="Genomic_DNA"/>
</dbReference>
<dbReference type="eggNOG" id="COG0174">
    <property type="taxonomic scope" value="Bacteria"/>
</dbReference>
<accession>A0A1I0ECE4</accession>
<dbReference type="Pfam" id="PF00120">
    <property type="entry name" value="Gln-synt_C"/>
    <property type="match status" value="1"/>
</dbReference>
<dbReference type="Gene3D" id="3.30.590.10">
    <property type="entry name" value="Glutamine synthetase/guanido kinase, catalytic domain"/>
    <property type="match status" value="1"/>
</dbReference>
<dbReference type="SMART" id="SM01230">
    <property type="entry name" value="Gln-synt_C"/>
    <property type="match status" value="1"/>
</dbReference>
<dbReference type="Proteomes" id="UP000199820">
    <property type="component" value="Unassembled WGS sequence"/>
</dbReference>
<feature type="domain" description="GS catalytic" evidence="10">
    <location>
        <begin position="106"/>
        <end position="413"/>
    </location>
</feature>
<evidence type="ECO:0000256" key="7">
    <source>
        <dbReference type="PROSITE-ProRule" id="PRU01330"/>
    </source>
</evidence>
<feature type="domain" description="GS beta-grasp" evidence="9">
    <location>
        <begin position="14"/>
        <end position="99"/>
    </location>
</feature>
<organism evidence="11 12">
    <name type="scientific">[Clostridium] aminophilum</name>
    <dbReference type="NCBI Taxonomy" id="1526"/>
    <lineage>
        <taxon>Bacteria</taxon>
        <taxon>Bacillati</taxon>
        <taxon>Bacillota</taxon>
        <taxon>Clostridia</taxon>
        <taxon>Lachnospirales</taxon>
        <taxon>Lachnospiraceae</taxon>
    </lineage>
</organism>
<keyword evidence="4" id="KW-0547">Nucleotide-binding</keyword>
<dbReference type="PROSITE" id="PS00181">
    <property type="entry name" value="GLNA_ATP"/>
    <property type="match status" value="1"/>
</dbReference>
<dbReference type="SUPFAM" id="SSF54368">
    <property type="entry name" value="Glutamine synthetase, N-terminal domain"/>
    <property type="match status" value="1"/>
</dbReference>
<evidence type="ECO:0000256" key="1">
    <source>
        <dbReference type="ARBA" id="ARBA00001946"/>
    </source>
</evidence>
<name>A0A1I0ECE4_9FIRM</name>
<dbReference type="InterPro" id="IPR008147">
    <property type="entry name" value="Gln_synt_N"/>
</dbReference>
<comment type="similarity">
    <text evidence="2 7 8">Belongs to the glutamine synthetase family.</text>
</comment>